<comment type="subcellular location">
    <subcellularLocation>
        <location evidence="1">Nucleus</location>
    </subcellularLocation>
</comment>
<dbReference type="InterPro" id="IPR046347">
    <property type="entry name" value="bZIP_sf"/>
</dbReference>
<dbReference type="SMART" id="SM00338">
    <property type="entry name" value="BRLZ"/>
    <property type="match status" value="1"/>
</dbReference>
<dbReference type="EMBL" id="MRZV01000800">
    <property type="protein sequence ID" value="PIK44111.1"/>
    <property type="molecule type" value="Genomic_DNA"/>
</dbReference>
<evidence type="ECO:0000256" key="5">
    <source>
        <dbReference type="ARBA" id="ARBA00023163"/>
    </source>
</evidence>
<gene>
    <name evidence="10" type="ORF">BSL78_19037</name>
</gene>
<organism evidence="10 11">
    <name type="scientific">Stichopus japonicus</name>
    <name type="common">Sea cucumber</name>
    <dbReference type="NCBI Taxonomy" id="307972"/>
    <lineage>
        <taxon>Eukaryota</taxon>
        <taxon>Metazoa</taxon>
        <taxon>Echinodermata</taxon>
        <taxon>Eleutherozoa</taxon>
        <taxon>Echinozoa</taxon>
        <taxon>Holothuroidea</taxon>
        <taxon>Aspidochirotacea</taxon>
        <taxon>Aspidochirotida</taxon>
        <taxon>Stichopodidae</taxon>
        <taxon>Apostichopus</taxon>
    </lineage>
</organism>
<name>A0A2G8K7Y4_STIJA</name>
<evidence type="ECO:0000256" key="8">
    <source>
        <dbReference type="SAM" id="MobiDB-lite"/>
    </source>
</evidence>
<protein>
    <recommendedName>
        <fullName evidence="9">BZIP domain-containing protein</fullName>
    </recommendedName>
</protein>
<dbReference type="GO" id="GO:0000981">
    <property type="term" value="F:DNA-binding transcription factor activity, RNA polymerase II-specific"/>
    <property type="evidence" value="ECO:0007669"/>
    <property type="project" value="TreeGrafter"/>
</dbReference>
<dbReference type="PANTHER" id="PTHR11988">
    <property type="entry name" value="THYROTROPH EMBRYONIC FACTOR RELATED"/>
    <property type="match status" value="1"/>
</dbReference>
<reference evidence="10 11" key="1">
    <citation type="journal article" date="2017" name="PLoS Biol.">
        <title>The sea cucumber genome provides insights into morphological evolution and visceral regeneration.</title>
        <authorList>
            <person name="Zhang X."/>
            <person name="Sun L."/>
            <person name="Yuan J."/>
            <person name="Sun Y."/>
            <person name="Gao Y."/>
            <person name="Zhang L."/>
            <person name="Li S."/>
            <person name="Dai H."/>
            <person name="Hamel J.F."/>
            <person name="Liu C."/>
            <person name="Yu Y."/>
            <person name="Liu S."/>
            <person name="Lin W."/>
            <person name="Guo K."/>
            <person name="Jin S."/>
            <person name="Xu P."/>
            <person name="Storey K.B."/>
            <person name="Huan P."/>
            <person name="Zhang T."/>
            <person name="Zhou Y."/>
            <person name="Zhang J."/>
            <person name="Lin C."/>
            <person name="Li X."/>
            <person name="Xing L."/>
            <person name="Huo D."/>
            <person name="Sun M."/>
            <person name="Wang L."/>
            <person name="Mercier A."/>
            <person name="Li F."/>
            <person name="Yang H."/>
            <person name="Xiang J."/>
        </authorList>
    </citation>
    <scope>NUCLEOTIDE SEQUENCE [LARGE SCALE GENOMIC DNA]</scope>
    <source>
        <strain evidence="10">Shaxun</strain>
        <tissue evidence="10">Muscle</tissue>
    </source>
</reference>
<dbReference type="InterPro" id="IPR040223">
    <property type="entry name" value="PAR_bZIP"/>
</dbReference>
<feature type="domain" description="BZIP" evidence="9">
    <location>
        <begin position="209"/>
        <end position="272"/>
    </location>
</feature>
<keyword evidence="3" id="KW-0805">Transcription regulation</keyword>
<dbReference type="SUPFAM" id="SSF57959">
    <property type="entry name" value="Leucine zipper domain"/>
    <property type="match status" value="1"/>
</dbReference>
<dbReference type="CDD" id="cd14695">
    <property type="entry name" value="bZIP_HLF"/>
    <property type="match status" value="1"/>
</dbReference>
<dbReference type="PROSITE" id="PS50217">
    <property type="entry name" value="BZIP"/>
    <property type="match status" value="1"/>
</dbReference>
<dbReference type="PANTHER" id="PTHR11988:SF56">
    <property type="entry name" value="TRANSCRIPTION FACTOR CES-2"/>
    <property type="match status" value="1"/>
</dbReference>
<dbReference type="FunFam" id="1.20.5.170:FF:000025">
    <property type="entry name" value="nuclear factor interleukin-3-regulated protein-like"/>
    <property type="match status" value="1"/>
</dbReference>
<keyword evidence="4" id="KW-0238">DNA-binding</keyword>
<dbReference type="GO" id="GO:0005634">
    <property type="term" value="C:nucleus"/>
    <property type="evidence" value="ECO:0007669"/>
    <property type="project" value="UniProtKB-SubCell"/>
</dbReference>
<feature type="coiled-coil region" evidence="7">
    <location>
        <begin position="241"/>
        <end position="268"/>
    </location>
</feature>
<keyword evidence="7" id="KW-0175">Coiled coil</keyword>
<dbReference type="InterPro" id="IPR004827">
    <property type="entry name" value="bZIP"/>
</dbReference>
<comment type="similarity">
    <text evidence="2">Belongs to the bZIP family. NFIL3 subfamily.</text>
</comment>
<accession>A0A2G8K7Y4</accession>
<feature type="region of interest" description="Disordered" evidence="8">
    <location>
        <begin position="184"/>
        <end position="233"/>
    </location>
</feature>
<evidence type="ECO:0000256" key="1">
    <source>
        <dbReference type="ARBA" id="ARBA00004123"/>
    </source>
</evidence>
<dbReference type="Gene3D" id="1.20.5.170">
    <property type="match status" value="1"/>
</dbReference>
<dbReference type="GO" id="GO:0000978">
    <property type="term" value="F:RNA polymerase II cis-regulatory region sequence-specific DNA binding"/>
    <property type="evidence" value="ECO:0007669"/>
    <property type="project" value="TreeGrafter"/>
</dbReference>
<proteinExistence type="inferred from homology"/>
<dbReference type="AlphaFoldDB" id="A0A2G8K7Y4"/>
<evidence type="ECO:0000256" key="4">
    <source>
        <dbReference type="ARBA" id="ARBA00023125"/>
    </source>
</evidence>
<evidence type="ECO:0000256" key="6">
    <source>
        <dbReference type="ARBA" id="ARBA00023242"/>
    </source>
</evidence>
<evidence type="ECO:0000256" key="2">
    <source>
        <dbReference type="ARBA" id="ARBA00006079"/>
    </source>
</evidence>
<dbReference type="STRING" id="307972.A0A2G8K7Y4"/>
<evidence type="ECO:0000256" key="3">
    <source>
        <dbReference type="ARBA" id="ARBA00023015"/>
    </source>
</evidence>
<dbReference type="Pfam" id="PF07716">
    <property type="entry name" value="bZIP_2"/>
    <property type="match status" value="1"/>
</dbReference>
<keyword evidence="5" id="KW-0804">Transcription</keyword>
<comment type="caution">
    <text evidence="10">The sequence shown here is derived from an EMBL/GenBank/DDBJ whole genome shotgun (WGS) entry which is preliminary data.</text>
</comment>
<keyword evidence="6" id="KW-0539">Nucleus</keyword>
<evidence type="ECO:0000259" key="9">
    <source>
        <dbReference type="PROSITE" id="PS50217"/>
    </source>
</evidence>
<evidence type="ECO:0000313" key="11">
    <source>
        <dbReference type="Proteomes" id="UP000230750"/>
    </source>
</evidence>
<sequence>MRPFKLYTQNRDLLAGIGLNQTNMNTLAAALSGRPLVSSTIVGSTASLPITAFAPLNVKNPLIPTTIPTGVPETTISQVGSTAGSNGKLLSAATSVITSTTTSSAMRLMTLATAADKILKGKKEEQDVDDDASEKDTNVPLIIASSDGSTPAVGHVNEDGTIELTLDATSPERLALIQQQIAMTPETDLDEPKSKKSKKRQQLPESLKTPNYWERRRKNNEAAKRSRDARRAKEDQIAIRAAILEHENTRLKIELKALKEETAKLRAEIYERKKSDPK</sequence>
<dbReference type="OrthoDB" id="6022300at2759"/>
<dbReference type="Proteomes" id="UP000230750">
    <property type="component" value="Unassembled WGS sequence"/>
</dbReference>
<feature type="compositionally biased region" description="Basic and acidic residues" evidence="8">
    <location>
        <begin position="219"/>
        <end position="233"/>
    </location>
</feature>
<evidence type="ECO:0000256" key="7">
    <source>
        <dbReference type="SAM" id="Coils"/>
    </source>
</evidence>
<keyword evidence="11" id="KW-1185">Reference proteome</keyword>
<evidence type="ECO:0000313" key="10">
    <source>
        <dbReference type="EMBL" id="PIK44111.1"/>
    </source>
</evidence>